<dbReference type="PANTHER" id="PTHR43649:SF29">
    <property type="entry name" value="OSMOPROTECTIVE COMPOUNDS-BINDING PROTEIN GGTB"/>
    <property type="match status" value="1"/>
</dbReference>
<feature type="signal peptide" evidence="3">
    <location>
        <begin position="1"/>
        <end position="24"/>
    </location>
</feature>
<dbReference type="EMBL" id="DVFT01000137">
    <property type="protein sequence ID" value="HIQ96706.1"/>
    <property type="molecule type" value="Genomic_DNA"/>
</dbReference>
<evidence type="ECO:0000256" key="1">
    <source>
        <dbReference type="ARBA" id="ARBA00008520"/>
    </source>
</evidence>
<evidence type="ECO:0000256" key="3">
    <source>
        <dbReference type="SAM" id="SignalP"/>
    </source>
</evidence>
<organism evidence="4 5">
    <name type="scientific">Candidatus Limivivens merdigallinarum</name>
    <dbReference type="NCBI Taxonomy" id="2840859"/>
    <lineage>
        <taxon>Bacteria</taxon>
        <taxon>Bacillati</taxon>
        <taxon>Bacillota</taxon>
        <taxon>Clostridia</taxon>
        <taxon>Lachnospirales</taxon>
        <taxon>Lachnospiraceae</taxon>
        <taxon>Lachnospiraceae incertae sedis</taxon>
        <taxon>Candidatus Limivivens</taxon>
    </lineage>
</organism>
<dbReference type="Proteomes" id="UP000886886">
    <property type="component" value="Unassembled WGS sequence"/>
</dbReference>
<proteinExistence type="inferred from homology"/>
<dbReference type="InterPro" id="IPR006059">
    <property type="entry name" value="SBP"/>
</dbReference>
<evidence type="ECO:0000313" key="5">
    <source>
        <dbReference type="Proteomes" id="UP000886886"/>
    </source>
</evidence>
<evidence type="ECO:0000313" key="4">
    <source>
        <dbReference type="EMBL" id="HIQ96706.1"/>
    </source>
</evidence>
<comment type="similarity">
    <text evidence="1">Belongs to the bacterial solute-binding protein 1 family.</text>
</comment>
<accession>A0A9D0ZWA9</accession>
<gene>
    <name evidence="4" type="ORF">IAB26_09100</name>
</gene>
<dbReference type="Gene3D" id="3.40.190.10">
    <property type="entry name" value="Periplasmic binding protein-like II"/>
    <property type="match status" value="2"/>
</dbReference>
<keyword evidence="2" id="KW-0813">Transport</keyword>
<comment type="caution">
    <text evidence="4">The sequence shown here is derived from an EMBL/GenBank/DDBJ whole genome shotgun (WGS) entry which is preliminary data.</text>
</comment>
<protein>
    <submittedName>
        <fullName evidence="4">ABC transporter substrate-binding protein</fullName>
    </submittedName>
</protein>
<reference evidence="4" key="1">
    <citation type="submission" date="2020-10" db="EMBL/GenBank/DDBJ databases">
        <authorList>
            <person name="Gilroy R."/>
        </authorList>
    </citation>
    <scope>NUCLEOTIDE SEQUENCE</scope>
    <source>
        <strain evidence="4">ChiSjej3B21-11622</strain>
    </source>
</reference>
<reference evidence="4" key="2">
    <citation type="journal article" date="2021" name="PeerJ">
        <title>Extensive microbial diversity within the chicken gut microbiome revealed by metagenomics and culture.</title>
        <authorList>
            <person name="Gilroy R."/>
            <person name="Ravi A."/>
            <person name="Getino M."/>
            <person name="Pursley I."/>
            <person name="Horton D.L."/>
            <person name="Alikhan N.F."/>
            <person name="Baker D."/>
            <person name="Gharbi K."/>
            <person name="Hall N."/>
            <person name="Watson M."/>
            <person name="Adriaenssens E.M."/>
            <person name="Foster-Nyarko E."/>
            <person name="Jarju S."/>
            <person name="Secka A."/>
            <person name="Antonio M."/>
            <person name="Oren A."/>
            <person name="Chaudhuri R.R."/>
            <person name="La Ragione R."/>
            <person name="Hildebrand F."/>
            <person name="Pallen M.J."/>
        </authorList>
    </citation>
    <scope>NUCLEOTIDE SEQUENCE</scope>
    <source>
        <strain evidence="4">ChiSjej3B21-11622</strain>
    </source>
</reference>
<dbReference type="Pfam" id="PF13416">
    <property type="entry name" value="SBP_bac_8"/>
    <property type="match status" value="1"/>
</dbReference>
<evidence type="ECO:0000256" key="2">
    <source>
        <dbReference type="ARBA" id="ARBA00022448"/>
    </source>
</evidence>
<feature type="chain" id="PRO_5038766958" evidence="3">
    <location>
        <begin position="25"/>
        <end position="448"/>
    </location>
</feature>
<dbReference type="PANTHER" id="PTHR43649">
    <property type="entry name" value="ARABINOSE-BINDING PROTEIN-RELATED"/>
    <property type="match status" value="1"/>
</dbReference>
<dbReference type="AlphaFoldDB" id="A0A9D0ZWA9"/>
<dbReference type="SUPFAM" id="SSF53850">
    <property type="entry name" value="Periplasmic binding protein-like II"/>
    <property type="match status" value="1"/>
</dbReference>
<dbReference type="InterPro" id="IPR050490">
    <property type="entry name" value="Bact_solute-bd_prot1"/>
</dbReference>
<name>A0A9D0ZWA9_9FIRM</name>
<sequence length="448" mass="50023">MKHRKVRRLIASLALGSLFTATLMGNGILSSASSEGETEASGIYEMTREDLEGRKITLTTAEDWWNDTYQAMVDKYSDEFGVEIEVNILPAETASEVIKSQFATGELADITMNSASPSELTYMRADEMLVDMSNEPWVEKISDTSGFLYTDGKLYGLPLASQDYWGFCANKEVLEACGLEVPTSKEELVACFDVLLENGYIPFYSGAGDSWMCGNITSSGLYADMQKDPDLIEKFNTNQIHYADSESFKAMLQDVSDWAAAGYFGDNFMSQTWDGMMDAVANNECGFSIGLTSWLTTMDNTYGEGTSDKLELIPYYIGENDTIYQSTCCELYVNRNSENIDVCKHFFNWCCEDENLQEFYDGLGASSIFKDIVSNGMCASTQKLMEQISDGTYGLHVAHNAIVQGQDWDTFCSLMQEVYMGDLTPEDFCTQYDDFRYSICVSLGLEGF</sequence>
<keyword evidence="3" id="KW-0732">Signal</keyword>